<dbReference type="InterPro" id="IPR014710">
    <property type="entry name" value="RmlC-like_jellyroll"/>
</dbReference>
<keyword evidence="3" id="KW-0804">Transcription</keyword>
<dbReference type="InterPro" id="IPR018062">
    <property type="entry name" value="HTH_AraC-typ_CS"/>
</dbReference>
<evidence type="ECO:0000259" key="4">
    <source>
        <dbReference type="PROSITE" id="PS01124"/>
    </source>
</evidence>
<dbReference type="InterPro" id="IPR018060">
    <property type="entry name" value="HTH_AraC"/>
</dbReference>
<dbReference type="Proteomes" id="UP000061010">
    <property type="component" value="Chromosome"/>
</dbReference>
<dbReference type="SMART" id="SM00342">
    <property type="entry name" value="HTH_ARAC"/>
    <property type="match status" value="1"/>
</dbReference>
<reference evidence="5 6" key="1">
    <citation type="journal article" date="2015" name="Genome Announc.">
        <title>Complete Genome Sequencing of Stenotrophomonas acidaminiphila ZAC14D2_NAIMI4_2, a Multidrug-Resistant Strain Isolated from Sediments of a Polluted River in Mexico, Uncovers New Antibiotic Resistance Genes and a Novel Class-II Lasso Peptide Biosynthesis Gene Cluster.</title>
        <authorList>
            <person name="Vinuesa P."/>
            <person name="Ochoa-Sanchez L.E."/>
        </authorList>
    </citation>
    <scope>NUCLEOTIDE SEQUENCE [LARGE SCALE GENOMIC DNA]</scope>
    <source>
        <strain evidence="5 6">ZAC14D2_NAIMI4_2</strain>
    </source>
</reference>
<dbReference type="Gene3D" id="2.60.120.10">
    <property type="entry name" value="Jelly Rolls"/>
    <property type="match status" value="1"/>
</dbReference>
<evidence type="ECO:0000256" key="3">
    <source>
        <dbReference type="ARBA" id="ARBA00023163"/>
    </source>
</evidence>
<organism evidence="5 6">
    <name type="scientific">Stenotrophomonas acidaminiphila</name>
    <dbReference type="NCBI Taxonomy" id="128780"/>
    <lineage>
        <taxon>Bacteria</taxon>
        <taxon>Pseudomonadati</taxon>
        <taxon>Pseudomonadota</taxon>
        <taxon>Gammaproteobacteria</taxon>
        <taxon>Lysobacterales</taxon>
        <taxon>Lysobacteraceae</taxon>
        <taxon>Stenotrophomonas</taxon>
    </lineage>
</organism>
<keyword evidence="1" id="KW-0805">Transcription regulation</keyword>
<dbReference type="SUPFAM" id="SSF46689">
    <property type="entry name" value="Homeodomain-like"/>
    <property type="match status" value="1"/>
</dbReference>
<dbReference type="InterPro" id="IPR011051">
    <property type="entry name" value="RmlC_Cupin_sf"/>
</dbReference>
<dbReference type="Pfam" id="PF12833">
    <property type="entry name" value="HTH_18"/>
    <property type="match status" value="1"/>
</dbReference>
<dbReference type="PROSITE" id="PS01124">
    <property type="entry name" value="HTH_ARAC_FAMILY_2"/>
    <property type="match status" value="1"/>
</dbReference>
<dbReference type="GO" id="GO:0043565">
    <property type="term" value="F:sequence-specific DNA binding"/>
    <property type="evidence" value="ECO:0007669"/>
    <property type="project" value="InterPro"/>
</dbReference>
<evidence type="ECO:0000256" key="2">
    <source>
        <dbReference type="ARBA" id="ARBA00023125"/>
    </source>
</evidence>
<dbReference type="AlphaFoldDB" id="A0A0S1AXW0"/>
<evidence type="ECO:0000256" key="1">
    <source>
        <dbReference type="ARBA" id="ARBA00023015"/>
    </source>
</evidence>
<dbReference type="Gene3D" id="1.10.10.60">
    <property type="entry name" value="Homeodomain-like"/>
    <property type="match status" value="1"/>
</dbReference>
<dbReference type="GO" id="GO:0003700">
    <property type="term" value="F:DNA-binding transcription factor activity"/>
    <property type="evidence" value="ECO:0007669"/>
    <property type="project" value="InterPro"/>
</dbReference>
<dbReference type="PROSITE" id="PS00041">
    <property type="entry name" value="HTH_ARAC_FAMILY_1"/>
    <property type="match status" value="1"/>
</dbReference>
<dbReference type="SUPFAM" id="SSF51182">
    <property type="entry name" value="RmlC-like cupins"/>
    <property type="match status" value="1"/>
</dbReference>
<evidence type="ECO:0000313" key="5">
    <source>
        <dbReference type="EMBL" id="ALJ27597.1"/>
    </source>
</evidence>
<feature type="domain" description="HTH araC/xylS-type" evidence="4">
    <location>
        <begin position="168"/>
        <end position="266"/>
    </location>
</feature>
<dbReference type="PANTHER" id="PTHR46796">
    <property type="entry name" value="HTH-TYPE TRANSCRIPTIONAL ACTIVATOR RHAS-RELATED"/>
    <property type="match status" value="1"/>
</dbReference>
<name>A0A0S1AXW0_9GAMM</name>
<dbReference type="PATRIC" id="fig|128780.6.peg.1187"/>
<protein>
    <submittedName>
        <fullName evidence="5">AraC family transcriptional regulator</fullName>
    </submittedName>
</protein>
<keyword evidence="6" id="KW-1185">Reference proteome</keyword>
<dbReference type="EMBL" id="CP012900">
    <property type="protein sequence ID" value="ALJ27597.1"/>
    <property type="molecule type" value="Genomic_DNA"/>
</dbReference>
<gene>
    <name evidence="5" type="ORF">AOT14_11860</name>
</gene>
<dbReference type="KEGG" id="sacz:AOT14_11860"/>
<dbReference type="InterPro" id="IPR050204">
    <property type="entry name" value="AraC_XylS_family_regulators"/>
</dbReference>
<dbReference type="RefSeq" id="WP_162486378.1">
    <property type="nucleotide sequence ID" value="NZ_DAMDNZ010000008.1"/>
</dbReference>
<proteinExistence type="predicted"/>
<sequence length="268" mass="28199">MSSMPAGVSRPMRTTRGRILFTGERLSARVAWYAPGSRMPAHTHDCHQVSLLLAGTLAERGKGEEVRLGVPAVGVKPAGLAHANDYGPAGALVLGIDLPGDLDLPRAIGLAPDWRWRTRPASPLLGQGGALLSVLAAGASAPDAVESQAWELLAAMAGCADRRGGTPPRWVARACERLQEEAVPLAWLAAEQGVHPVYFARGFARWVGCPPSVFRVRAQLQRGLAQVAAGVPLSAAALHAGFADQAHFSRIARHHCGVAPARLRALLA</sequence>
<evidence type="ECO:0000313" key="6">
    <source>
        <dbReference type="Proteomes" id="UP000061010"/>
    </source>
</evidence>
<dbReference type="InterPro" id="IPR009057">
    <property type="entry name" value="Homeodomain-like_sf"/>
</dbReference>
<keyword evidence="2" id="KW-0238">DNA-binding</keyword>
<accession>A0A0S1AXW0</accession>